<accession>A0A0A8Y8F1</accession>
<proteinExistence type="predicted"/>
<protein>
    <submittedName>
        <fullName evidence="1">Uncharacterized protein</fullName>
    </submittedName>
</protein>
<reference evidence="1" key="2">
    <citation type="journal article" date="2015" name="Data Brief">
        <title>Shoot transcriptome of the giant reed, Arundo donax.</title>
        <authorList>
            <person name="Barrero R.A."/>
            <person name="Guerrero F.D."/>
            <person name="Moolhuijzen P."/>
            <person name="Goolsby J.A."/>
            <person name="Tidwell J."/>
            <person name="Bellgard S.E."/>
            <person name="Bellgard M.I."/>
        </authorList>
    </citation>
    <scope>NUCLEOTIDE SEQUENCE</scope>
    <source>
        <tissue evidence="1">Shoot tissue taken approximately 20 cm above the soil surface</tissue>
    </source>
</reference>
<evidence type="ECO:0000313" key="1">
    <source>
        <dbReference type="EMBL" id="JAD20032.1"/>
    </source>
</evidence>
<name>A0A0A8Y8F1_ARUDO</name>
<reference evidence="1" key="1">
    <citation type="submission" date="2014-09" db="EMBL/GenBank/DDBJ databases">
        <authorList>
            <person name="Magalhaes I.L.F."/>
            <person name="Oliveira U."/>
            <person name="Santos F.R."/>
            <person name="Vidigal T.H.D.A."/>
            <person name="Brescovit A.D."/>
            <person name="Santos A.J."/>
        </authorList>
    </citation>
    <scope>NUCLEOTIDE SEQUENCE</scope>
    <source>
        <tissue evidence="1">Shoot tissue taken approximately 20 cm above the soil surface</tissue>
    </source>
</reference>
<dbReference type="AlphaFoldDB" id="A0A0A8Y8F1"/>
<organism evidence="1">
    <name type="scientific">Arundo donax</name>
    <name type="common">Giant reed</name>
    <name type="synonym">Donax arundinaceus</name>
    <dbReference type="NCBI Taxonomy" id="35708"/>
    <lineage>
        <taxon>Eukaryota</taxon>
        <taxon>Viridiplantae</taxon>
        <taxon>Streptophyta</taxon>
        <taxon>Embryophyta</taxon>
        <taxon>Tracheophyta</taxon>
        <taxon>Spermatophyta</taxon>
        <taxon>Magnoliopsida</taxon>
        <taxon>Liliopsida</taxon>
        <taxon>Poales</taxon>
        <taxon>Poaceae</taxon>
        <taxon>PACMAD clade</taxon>
        <taxon>Arundinoideae</taxon>
        <taxon>Arundineae</taxon>
        <taxon>Arundo</taxon>
    </lineage>
</organism>
<dbReference type="EMBL" id="GBRH01277863">
    <property type="protein sequence ID" value="JAD20032.1"/>
    <property type="molecule type" value="Transcribed_RNA"/>
</dbReference>
<sequence>MSMTPWNPQKARIPFNLLKVNLFYLNPVCFYS</sequence>